<dbReference type="GO" id="GO:0016787">
    <property type="term" value="F:hydrolase activity"/>
    <property type="evidence" value="ECO:0007669"/>
    <property type="project" value="UniProtKB-KW"/>
</dbReference>
<dbReference type="GO" id="GO:0043139">
    <property type="term" value="F:5'-3' DNA helicase activity"/>
    <property type="evidence" value="ECO:0007669"/>
    <property type="project" value="UniProtKB-EC"/>
</dbReference>
<keyword evidence="6" id="KW-1185">Reference proteome</keyword>
<dbReference type="WBParaSite" id="Gr19_v10_g3482.t1">
    <property type="protein sequence ID" value="Gr19_v10_g3482.t1"/>
    <property type="gene ID" value="Gr19_v10_g3482"/>
</dbReference>
<dbReference type="GO" id="GO:0005524">
    <property type="term" value="F:ATP binding"/>
    <property type="evidence" value="ECO:0007669"/>
    <property type="project" value="UniProtKB-KW"/>
</dbReference>
<feature type="domain" description="DNA helicase Pif1-like 2B" evidence="5">
    <location>
        <begin position="1695"/>
        <end position="1736"/>
    </location>
</feature>
<sequence length="1859" mass="211101">MPSKEQKMRAHRQKHNGKLSEQLATKKSRGRPKKDISPINFHSMNTLELPMGPALPQNGRIAPAQLLANRDEIRSVWADETEFCADYMIYAFQRWIASKIQGKHVAVLEPFFTQNFGPDTLGLDPLDFCFNYSENYDVLLITVMYPAHFALLIFDRTSQPPECIFVDSLPPVLNENSPFDDRLYDIRYPGYDQNRLRMLSETICRLTPGLQPTDFCIRIATPDEFTIQRDGTNCGFFVSLYSESYLTTNRSLILPNLNIGVERRRILWILSQLLLTNDVPYVPREVSRIIEEGQHTPTHSRAVRASVLSFTPLRRSPRLSILSTNTDTSVARNAPQTDKTVSPITRRCHQRHSEYVCTDVRAKHAPEYYDSGNLGDKKCDFCAAILFDSEAKVKNAKTSSFNCCNFGAIHLPPIEQPPSLLKRLSTEDSAEAKEYRAHQNAYNSLLAFASISVGHKENTSDGAVCFMLNGEFVRRMSSICAGQLTPSFSQLFILDPAAAVEHRKENVRYGGERVSSKTLTKLDFILRKYHPLAKQLMNFHQQFEKKLAEEGPDSVHNFRLTLLEARVTPANVVDANLHSRQTNIPNEGTMFAVWTETDRPPVVSGIWITTAEGELSRFPPYHPLTDTLCYPLLIPCGDDGYHNQLTIKKSKKRRNSRPIEDDDLALDITKKRSRILAIEDEDDDLANNIDVEDYDSESMTDSEATDSDTSVESDDGSTVETTKMSLRSFVKYRMAIREGQEYHFIWSAAGGLSQKLILDYSARIDADIANFLRRPELDLRGTLPEHLLRWFARNAGLSSVEEIGSVVLFRKTQPGTRAYFQDMYYDATTIIARVRQPRNACFMLTWTCNPHWPEIKRNFLRADQKVVDRFDILCRVYEDKLRHVHELLDKKNIFGKQLGFAESREFQKRIGGPHLHRIFQSTILAIPENIENLIWAHIPAEPLAADTSNWANFMRKVRELIQKYQLHDCGSHCKNLKGKCSKGFPKPFSKHTILFDDKPTVYRRPSPKDGGETLTVKRGKATIVYDNSRVVPFNPFLLVLTETHHNLEYAYGKSTNLKYALKYEFKGASFSYVKSTEENKTNVDEPAFYAKMLYRSPVEALSRIMSYRYAILSHTVYALSIHLPGKQKIYVRPGQNAKDIAEQLLNNEIQLPETPLTAYWKKWRADPALQNVLFEKMPEKYSFDKLLKIWKKRKISMDPKKMEKRRPILGRIYAILPRAQELFALYILTKHFPGDPEHLKDVNGHQCATFLEAARLRGLIKDSNVWIRTLEEGAASLNPAQMRQLFGSILLFGNTEDCVIDGLMLWNRFLSHMYDTRCSDQEKPLRIERALSLLERILVTHGRQCSDFGLPTPQNSIINHPEAGVNDFFFPQHLADDDTDETVDTSNFDAAQLNEEQTQFFDKIQHVSSVSPNDPTKRLFFLSGDGGTGKTFLLNYLLFRMRKMGKKVIATASTGMAATRFYAGGTTVHAAFRLGITVEPGKIPSITFDSFFGRRIIEAEVVIIDEITMLHKIVLENIDLICKTLIPRYAHLPFSGKIVILSGDWKQSLPVVSDSYCVEAQVAACVQSSPLYDLFEKIKLVENMRVNQQDVEFISWLKKVGTGEFGETVPVPKEWIVYTREELVASVFDHGFAQPSNELLKRLMLATTNRIVDLNNASILSTFNSEYKDYYSDDTPLNEGTFAVNAADFDVGQINLLSPPGMPSHQLRLKVGSIIVLLLNLNTSKALCNGTRLIVKKMTANLIHAEALTVAASRSGVEVFIPRVSMTFKGKRPDDVSFERFQFPVRVAFTMTVTKAQGQTCDRLGIDFTEESFAHGQTYTAFSRATSSNAIRVYAPNKPTDDSGNVLIRNIVASGVRFD</sequence>
<dbReference type="InterPro" id="IPR010285">
    <property type="entry name" value="DNA_helicase_pif1-like_DEAD"/>
</dbReference>
<feature type="region of interest" description="Disordered" evidence="2">
    <location>
        <begin position="1"/>
        <end position="37"/>
    </location>
</feature>
<dbReference type="Pfam" id="PF21530">
    <property type="entry name" value="Pif1_2B_dom"/>
    <property type="match status" value="1"/>
</dbReference>
<evidence type="ECO:0000256" key="2">
    <source>
        <dbReference type="SAM" id="MobiDB-lite"/>
    </source>
</evidence>
<dbReference type="CDD" id="cd18809">
    <property type="entry name" value="SF1_C_RecD"/>
    <property type="match status" value="1"/>
</dbReference>
<dbReference type="GO" id="GO:0000723">
    <property type="term" value="P:telomere maintenance"/>
    <property type="evidence" value="ECO:0007669"/>
    <property type="project" value="InterPro"/>
</dbReference>
<keyword evidence="1" id="KW-0378">Hydrolase</keyword>
<evidence type="ECO:0000259" key="4">
    <source>
        <dbReference type="Pfam" id="PF14214"/>
    </source>
</evidence>
<accession>A0A914HR57</accession>
<evidence type="ECO:0000256" key="1">
    <source>
        <dbReference type="RuleBase" id="RU363044"/>
    </source>
</evidence>
<dbReference type="SUPFAM" id="SSF52540">
    <property type="entry name" value="P-loop containing nucleoside triphosphate hydrolases"/>
    <property type="match status" value="2"/>
</dbReference>
<reference evidence="7" key="1">
    <citation type="submission" date="2022-11" db="UniProtKB">
        <authorList>
            <consortium name="WormBaseParasite"/>
        </authorList>
    </citation>
    <scope>IDENTIFICATION</scope>
</reference>
<comment type="catalytic activity">
    <reaction evidence="1">
        <text>ATP + H2O = ADP + phosphate + H(+)</text>
        <dbReference type="Rhea" id="RHEA:13065"/>
        <dbReference type="ChEBI" id="CHEBI:15377"/>
        <dbReference type="ChEBI" id="CHEBI:15378"/>
        <dbReference type="ChEBI" id="CHEBI:30616"/>
        <dbReference type="ChEBI" id="CHEBI:43474"/>
        <dbReference type="ChEBI" id="CHEBI:456216"/>
        <dbReference type="EC" id="5.6.2.3"/>
    </reaction>
</comment>
<keyword evidence="1" id="KW-0233">DNA recombination</keyword>
<dbReference type="PANTHER" id="PTHR10492">
    <property type="match status" value="1"/>
</dbReference>
<evidence type="ECO:0000313" key="6">
    <source>
        <dbReference type="Proteomes" id="UP000887572"/>
    </source>
</evidence>
<feature type="domain" description="DNA helicase Pif1-like DEAD-box helicase" evidence="3">
    <location>
        <begin position="1392"/>
        <end position="1606"/>
    </location>
</feature>
<dbReference type="InterPro" id="IPR049163">
    <property type="entry name" value="Pif1-like_2B_dom"/>
</dbReference>
<keyword evidence="1" id="KW-0227">DNA damage</keyword>
<keyword evidence="1" id="KW-0547">Nucleotide-binding</keyword>
<dbReference type="InterPro" id="IPR027417">
    <property type="entry name" value="P-loop_NTPase"/>
</dbReference>
<comment type="similarity">
    <text evidence="1">Belongs to the helicase family.</text>
</comment>
<organism evidence="6 7">
    <name type="scientific">Globodera rostochiensis</name>
    <name type="common">Golden nematode worm</name>
    <name type="synonym">Heterodera rostochiensis</name>
    <dbReference type="NCBI Taxonomy" id="31243"/>
    <lineage>
        <taxon>Eukaryota</taxon>
        <taxon>Metazoa</taxon>
        <taxon>Ecdysozoa</taxon>
        <taxon>Nematoda</taxon>
        <taxon>Chromadorea</taxon>
        <taxon>Rhabditida</taxon>
        <taxon>Tylenchina</taxon>
        <taxon>Tylenchomorpha</taxon>
        <taxon>Tylenchoidea</taxon>
        <taxon>Heteroderidae</taxon>
        <taxon>Heteroderinae</taxon>
        <taxon>Globodera</taxon>
    </lineage>
</organism>
<name>A0A914HR57_GLORO</name>
<dbReference type="GO" id="GO:0006281">
    <property type="term" value="P:DNA repair"/>
    <property type="evidence" value="ECO:0007669"/>
    <property type="project" value="UniProtKB-KW"/>
</dbReference>
<keyword evidence="1" id="KW-0347">Helicase</keyword>
<dbReference type="InterPro" id="IPR038765">
    <property type="entry name" value="Papain-like_cys_pep_sf"/>
</dbReference>
<keyword evidence="1" id="KW-0067">ATP-binding</keyword>
<dbReference type="Pfam" id="PF05970">
    <property type="entry name" value="PIF1"/>
    <property type="match status" value="1"/>
</dbReference>
<dbReference type="GO" id="GO:0006310">
    <property type="term" value="P:DNA recombination"/>
    <property type="evidence" value="ECO:0007669"/>
    <property type="project" value="UniProtKB-KW"/>
</dbReference>
<dbReference type="Gene3D" id="3.40.50.300">
    <property type="entry name" value="P-loop containing nucleotide triphosphate hydrolases"/>
    <property type="match status" value="1"/>
</dbReference>
<dbReference type="Pfam" id="PF14214">
    <property type="entry name" value="Helitron_like_N"/>
    <property type="match status" value="1"/>
</dbReference>
<comment type="cofactor">
    <cofactor evidence="1">
        <name>Mg(2+)</name>
        <dbReference type="ChEBI" id="CHEBI:18420"/>
    </cofactor>
</comment>
<feature type="region of interest" description="Disordered" evidence="2">
    <location>
        <begin position="687"/>
        <end position="719"/>
    </location>
</feature>
<protein>
    <recommendedName>
        <fullName evidence="1">ATP-dependent DNA helicase</fullName>
        <ecNumber evidence="1">5.6.2.3</ecNumber>
    </recommendedName>
</protein>
<keyword evidence="1" id="KW-0234">DNA repair</keyword>
<feature type="domain" description="Helitron helicase-like" evidence="4">
    <location>
        <begin position="729"/>
        <end position="917"/>
    </location>
</feature>
<proteinExistence type="inferred from homology"/>
<dbReference type="SUPFAM" id="SSF54001">
    <property type="entry name" value="Cysteine proteinases"/>
    <property type="match status" value="1"/>
</dbReference>
<evidence type="ECO:0000259" key="5">
    <source>
        <dbReference type="Pfam" id="PF21530"/>
    </source>
</evidence>
<evidence type="ECO:0000313" key="7">
    <source>
        <dbReference type="WBParaSite" id="Gr19_v10_g3482.t1"/>
    </source>
</evidence>
<dbReference type="Proteomes" id="UP000887572">
    <property type="component" value="Unplaced"/>
</dbReference>
<feature type="compositionally biased region" description="Acidic residues" evidence="2">
    <location>
        <begin position="687"/>
        <end position="717"/>
    </location>
</feature>
<dbReference type="EC" id="5.6.2.3" evidence="1"/>
<evidence type="ECO:0000259" key="3">
    <source>
        <dbReference type="Pfam" id="PF05970"/>
    </source>
</evidence>
<dbReference type="PANTHER" id="PTHR10492:SF57">
    <property type="entry name" value="ATP-DEPENDENT DNA HELICASE"/>
    <property type="match status" value="1"/>
</dbReference>
<dbReference type="InterPro" id="IPR025476">
    <property type="entry name" value="Helitron_helicase-like"/>
</dbReference>